<dbReference type="AlphaFoldDB" id="A0A1E3BQV9"/>
<evidence type="ECO:0000313" key="1">
    <source>
        <dbReference type="EMBL" id="ODM23340.1"/>
    </source>
</evidence>
<gene>
    <name evidence="1" type="ORF">SI65_00929</name>
</gene>
<sequence>MSAGKPQPNTPEGWKAYAESDVNTYVERGIYLDESTLANHPEPLVYFYTDIFALTTSNPTITLPPLGELQITTRVLTASTPINITVAPNTNSSSLLRIYAQLLDQPITVSKSNAPESARHPLTLGNGSKNLGAEIVIPPTQDGSGGDIEIQYVKGYPPVADPERQATLETQLRIALAQFWRWPAVAISLCTYVASVTGTSTLYPETNAQAVALGQQLAAQALTGPNMSYAPVLSVGVYRGTVEAALDAVEGFEAQYDRFQARAGELGDQVRVWDAMIEHARIQHAARVNTSSIALEKYRDACEVVFRCEGHLRDDNQGVETAAAEFIQALQEWEAIHVASALFKACMGLLKFASGLGLIELFESSDSVGGGFKDLSDAYNEFISIDHIENETDVKVKPETLQELTKCMETLESLYPPTDAMVSLIEQVESNADANADIPSLGGVAGGDADARAIVAVAAWDKWSQESVDQVEVAVGAHISGAREYRLALEKQAVDGKALAQADAEAVRAGHEYIAAAVEVIASMKDIQVLKELRAQYKGEEEVFEQAAAKFYSRFLAIRTSLVIEMRKLVWAYKYNALSDSRVELDSQQRSYEFRNQLLVIATDIESADEHYSTDYQPFEYITPSSSLPSNYSDAILNGLKGKTHSASFTLAPRQRTLNPRNPNTATNDFASVFTNGSHYRLHGLEVALKGATPKAEAVRDDGWAQLEIQIITSGVYADVKDGNVLYFTSLPQSKLFTYEVSGSGEKGRTVIRATYETLDYAEPTPFTQWTIRILNPEAFDFSGLAGVDLEWTGTARFGGGRGVGASRRR</sequence>
<evidence type="ECO:0000313" key="2">
    <source>
        <dbReference type="Proteomes" id="UP000094569"/>
    </source>
</evidence>
<dbReference type="VEuPathDB" id="FungiDB:SI65_00929"/>
<comment type="caution">
    <text evidence="1">The sequence shown here is derived from an EMBL/GenBank/DDBJ whole genome shotgun (WGS) entry which is preliminary data.</text>
</comment>
<organism evidence="1 2">
    <name type="scientific">Aspergillus cristatus</name>
    <name type="common">Chinese Fuzhuan brick tea-fermentation fungus</name>
    <name type="synonym">Eurotium cristatum</name>
    <dbReference type="NCBI Taxonomy" id="573508"/>
    <lineage>
        <taxon>Eukaryota</taxon>
        <taxon>Fungi</taxon>
        <taxon>Dikarya</taxon>
        <taxon>Ascomycota</taxon>
        <taxon>Pezizomycotina</taxon>
        <taxon>Eurotiomycetes</taxon>
        <taxon>Eurotiomycetidae</taxon>
        <taxon>Eurotiales</taxon>
        <taxon>Aspergillaceae</taxon>
        <taxon>Aspergillus</taxon>
        <taxon>Aspergillus subgen. Aspergillus</taxon>
    </lineage>
</organism>
<reference evidence="1 2" key="1">
    <citation type="journal article" date="2016" name="BMC Genomics">
        <title>Comparative genomic and transcriptomic analyses of the Fuzhuan brick tea-fermentation fungus Aspergillus cristatus.</title>
        <authorList>
            <person name="Ge Y."/>
            <person name="Wang Y."/>
            <person name="Liu Y."/>
            <person name="Tan Y."/>
            <person name="Ren X."/>
            <person name="Zhang X."/>
            <person name="Hyde K.D."/>
            <person name="Liu Y."/>
            <person name="Liu Z."/>
        </authorList>
    </citation>
    <scope>NUCLEOTIDE SEQUENCE [LARGE SCALE GENOMIC DNA]</scope>
    <source>
        <strain evidence="1 2">GZAAS20.1005</strain>
    </source>
</reference>
<dbReference type="OrthoDB" id="3509531at2759"/>
<evidence type="ECO:0008006" key="3">
    <source>
        <dbReference type="Google" id="ProtNLM"/>
    </source>
</evidence>
<dbReference type="PANTHER" id="PTHR34714:SF2">
    <property type="entry name" value="EGF-LIKE DOMAIN-CONTAINING PROTEIN"/>
    <property type="match status" value="1"/>
</dbReference>
<accession>A0A1E3BQV9</accession>
<dbReference type="EMBL" id="JXNT01000001">
    <property type="protein sequence ID" value="ODM23340.1"/>
    <property type="molecule type" value="Genomic_DNA"/>
</dbReference>
<dbReference type="PANTHER" id="PTHR34714">
    <property type="entry name" value="EGF-LIKE DOMAIN-CONTAINING PROTEIN"/>
    <property type="match status" value="1"/>
</dbReference>
<proteinExistence type="predicted"/>
<name>A0A1E3BQV9_ASPCR</name>
<keyword evidence="2" id="KW-1185">Reference proteome</keyword>
<protein>
    <recommendedName>
        <fullName evidence="3">Tc toxin complex TcA C-terminal TcB-binding domain-containing protein</fullName>
    </recommendedName>
</protein>
<dbReference type="Proteomes" id="UP000094569">
    <property type="component" value="Unassembled WGS sequence"/>
</dbReference>